<dbReference type="Pfam" id="PF13450">
    <property type="entry name" value="NAD_binding_8"/>
    <property type="match status" value="1"/>
</dbReference>
<name>A0A5N6GSR2_ASPFL</name>
<dbReference type="Proteomes" id="UP000325434">
    <property type="component" value="Unassembled WGS sequence"/>
</dbReference>
<dbReference type="AlphaFoldDB" id="A0A5N6GSR2"/>
<proteinExistence type="predicted"/>
<dbReference type="Gene3D" id="3.50.50.60">
    <property type="entry name" value="FAD/NAD(P)-binding domain"/>
    <property type="match status" value="1"/>
</dbReference>
<evidence type="ECO:0000313" key="1">
    <source>
        <dbReference type="EMBL" id="KAB8244847.1"/>
    </source>
</evidence>
<dbReference type="Gene3D" id="1.10.405.20">
    <property type="match status" value="1"/>
</dbReference>
<dbReference type="Gene3D" id="3.30.70.1990">
    <property type="match status" value="1"/>
</dbReference>
<reference evidence="1" key="1">
    <citation type="submission" date="2019-04" db="EMBL/GenBank/DDBJ databases">
        <title>Friends and foes A comparative genomics study of 23 Aspergillus species from section Flavi.</title>
        <authorList>
            <consortium name="DOE Joint Genome Institute"/>
            <person name="Kjaerbolling I."/>
            <person name="Vesth T."/>
            <person name="Frisvad J.C."/>
            <person name="Nybo J.L."/>
            <person name="Theobald S."/>
            <person name="Kildgaard S."/>
            <person name="Isbrandt T."/>
            <person name="Kuo A."/>
            <person name="Sato A."/>
            <person name="Lyhne E.K."/>
            <person name="Kogle M.E."/>
            <person name="Wiebenga A."/>
            <person name="Kun R.S."/>
            <person name="Lubbers R.J."/>
            <person name="Makela M.R."/>
            <person name="Barry K."/>
            <person name="Chovatia M."/>
            <person name="Clum A."/>
            <person name="Daum C."/>
            <person name="Haridas S."/>
            <person name="He G."/>
            <person name="LaButti K."/>
            <person name="Lipzen A."/>
            <person name="Mondo S."/>
            <person name="Riley R."/>
            <person name="Salamov A."/>
            <person name="Simmons B.A."/>
            <person name="Magnuson J.K."/>
            <person name="Henrissat B."/>
            <person name="Mortensen U.H."/>
            <person name="Larsen T.O."/>
            <person name="Devries R.P."/>
            <person name="Grigoriev I.V."/>
            <person name="Machida M."/>
            <person name="Baker S.E."/>
            <person name="Andersen M.R."/>
        </authorList>
    </citation>
    <scope>NUCLEOTIDE SEQUENCE [LARGE SCALE GENOMIC DNA]</scope>
    <source>
        <strain evidence="1">CBS 121.62</strain>
    </source>
</reference>
<dbReference type="GO" id="GO:0016491">
    <property type="term" value="F:oxidoreductase activity"/>
    <property type="evidence" value="ECO:0007669"/>
    <property type="project" value="TreeGrafter"/>
</dbReference>
<dbReference type="VEuPathDB" id="FungiDB:F9C07_3232"/>
<dbReference type="PRINTS" id="PR00419">
    <property type="entry name" value="ADXRDTASE"/>
</dbReference>
<accession>A0A5N6GSR2</accession>
<evidence type="ECO:0008006" key="2">
    <source>
        <dbReference type="Google" id="ProtNLM"/>
    </source>
</evidence>
<dbReference type="SUPFAM" id="SSF51905">
    <property type="entry name" value="FAD/NAD(P)-binding domain"/>
    <property type="match status" value="1"/>
</dbReference>
<sequence>MMADSSDSRQKVAIIGAGAAGMSCASTLAKHPQKYEVTLFDTAPHTGGQAISIPLDDSRHGASWLNEGVQGGSPIFRHTFNFFRRYGYKPVQVKLQVSFGKGPDNFWTNMFPSPLVDRFSDEIQKFGRVLKWIKRLMPFLGILPVKVMLKLFRFSTEFGNKMVLPLLALFLGTGNQTPNVPSALLERLFDDKNMRLWDYDPDTLLPNQPTMYTFPNLSDFYHDWARDLSSRGVHIRLKTAPELVRRDKHGVTLRPHPATDDANGDPDEADLPCEEFDEMVICCPADEAKSLLGQHATWREKYVLGGVKFFNDITITHSDSEYFNHIFEARYRGDLCAKGNNQSRRDQIAFSQKTTRTRKDGWEGFAPMYYIHSYESDPDKIEMGFDCTNYQHQFREAFGENAISPESDRHVYQTIFLNDEEKHLWTWDGIDESKIIDKKWWHQFGHRWQHYLRVVPGMMFINGKNRTLYAGAWTMVNMHEIACISGIAAAYRLGANYEVFDDFAEDFFSKYLLVSHGVRYKRGKNCEPTSVE</sequence>
<protein>
    <recommendedName>
        <fullName evidence="2">Flavin-containing amine oxidasedehydrogenase</fullName>
    </recommendedName>
</protein>
<dbReference type="EMBL" id="ML734621">
    <property type="protein sequence ID" value="KAB8244847.1"/>
    <property type="molecule type" value="Genomic_DNA"/>
</dbReference>
<dbReference type="InterPro" id="IPR050464">
    <property type="entry name" value="Zeta_carotene_desat/Oxidored"/>
</dbReference>
<dbReference type="PANTHER" id="PTHR42923:SF20">
    <property type="entry name" value="FLAVIN-CONTAINING AMINE OXIDASEDEHYDROGENASE"/>
    <property type="match status" value="1"/>
</dbReference>
<gene>
    <name evidence="1" type="ORF">BDV35DRAFT_406458</name>
</gene>
<organism evidence="1">
    <name type="scientific">Aspergillus flavus</name>
    <dbReference type="NCBI Taxonomy" id="5059"/>
    <lineage>
        <taxon>Eukaryota</taxon>
        <taxon>Fungi</taxon>
        <taxon>Dikarya</taxon>
        <taxon>Ascomycota</taxon>
        <taxon>Pezizomycotina</taxon>
        <taxon>Eurotiomycetes</taxon>
        <taxon>Eurotiomycetidae</taxon>
        <taxon>Eurotiales</taxon>
        <taxon>Aspergillaceae</taxon>
        <taxon>Aspergillus</taxon>
        <taxon>Aspergillus subgen. Circumdati</taxon>
    </lineage>
</organism>
<dbReference type="PANTHER" id="PTHR42923">
    <property type="entry name" value="PROTOPORPHYRINOGEN OXIDASE"/>
    <property type="match status" value="1"/>
</dbReference>
<dbReference type="VEuPathDB" id="FungiDB:AFLA_001763"/>
<dbReference type="InterPro" id="IPR036188">
    <property type="entry name" value="FAD/NAD-bd_sf"/>
</dbReference>